<protein>
    <recommendedName>
        <fullName evidence="4">Disease resistance R13L4/SHOC-2-like LRR domain-containing protein</fullName>
    </recommendedName>
</protein>
<name>A0A9Q0KL51_9MAGN</name>
<evidence type="ECO:0000256" key="3">
    <source>
        <dbReference type="SAM" id="MobiDB-lite"/>
    </source>
</evidence>
<dbReference type="SUPFAM" id="SSF52058">
    <property type="entry name" value="L domain-like"/>
    <property type="match status" value="2"/>
</dbReference>
<evidence type="ECO:0000256" key="1">
    <source>
        <dbReference type="ARBA" id="ARBA00022614"/>
    </source>
</evidence>
<dbReference type="OrthoDB" id="2018313at2759"/>
<accession>A0A9Q0KL51</accession>
<dbReference type="EMBL" id="JAMYWD010000005">
    <property type="protein sequence ID" value="KAJ4972234.1"/>
    <property type="molecule type" value="Genomic_DNA"/>
</dbReference>
<reference evidence="5" key="1">
    <citation type="journal article" date="2023" name="Plant J.">
        <title>The genome of the king protea, Protea cynaroides.</title>
        <authorList>
            <person name="Chang J."/>
            <person name="Duong T.A."/>
            <person name="Schoeman C."/>
            <person name="Ma X."/>
            <person name="Roodt D."/>
            <person name="Barker N."/>
            <person name="Li Z."/>
            <person name="Van de Peer Y."/>
            <person name="Mizrachi E."/>
        </authorList>
    </citation>
    <scope>NUCLEOTIDE SEQUENCE</scope>
    <source>
        <tissue evidence="5">Young leaves</tissue>
    </source>
</reference>
<feature type="compositionally biased region" description="Polar residues" evidence="3">
    <location>
        <begin position="65"/>
        <end position="74"/>
    </location>
</feature>
<evidence type="ECO:0000259" key="4">
    <source>
        <dbReference type="Pfam" id="PF23598"/>
    </source>
</evidence>
<evidence type="ECO:0000256" key="2">
    <source>
        <dbReference type="ARBA" id="ARBA00022737"/>
    </source>
</evidence>
<evidence type="ECO:0000313" key="6">
    <source>
        <dbReference type="Proteomes" id="UP001141806"/>
    </source>
</evidence>
<feature type="domain" description="Disease resistance R13L4/SHOC-2-like LRR" evidence="4">
    <location>
        <begin position="189"/>
        <end position="301"/>
    </location>
</feature>
<sequence length="596" mass="66031">MHRDLGCCSATFSIDYPSECLPSPISPSTLEISPIQVSSNPRPSSRPLRNGAATSLPIKAHAPSVRSTLDTPPSNAIDPPCRGTRKVEGLCIESNTQPLMSEGFAAMTNIRLLKLNYSMVSGNFIHSFPDLRWLSWKGFQNIEYTPTNSRKLTVLDLSHGYISESWMGWRYIKVAENLKVLDLSCSVNLSQTPTFSANQQLEVLILRQCKNLVTIDASIGHLKRLVMLNMASCTSLKNLPTSIYELRSLKTLDITYTKISRLPEELGHLEALTELLINGTLTDWLPTSLGQLKNLKNLSAQYCKIQEGGIPDNLGRLSSLKYLNLNGNQFHSLPRTVSTLSLLQTLSLMCCDKLKSLPQLSNLANLKALHIFSCKNLAELPTMNALTRLESLDLKGCDALQYISNLPSGLKSLEVACKNVREISAFLDMRKLETLDLHDCPKLAKIESLEGLDSLQLFKISDCLSLTKLPNLQGLKTLRHLEFCNVGLAEIEGLEGLDSLVVLHLISIPTEILPCLSNLKKLKILSIDGCISIQTLPSLSSLKKLQSLSATNCRMLTQIQGVDELESLVRLNIRGCFNLKLPNSPNLMKLHISWPY</sequence>
<comment type="caution">
    <text evidence="5">The sequence shown here is derived from an EMBL/GenBank/DDBJ whole genome shotgun (WGS) entry which is preliminary data.</text>
</comment>
<dbReference type="Gene3D" id="3.80.10.10">
    <property type="entry name" value="Ribonuclease Inhibitor"/>
    <property type="match status" value="3"/>
</dbReference>
<dbReference type="PANTHER" id="PTHR47186:SF63">
    <property type="entry name" value="C-JID DOMAIN-CONTAINING PROTEIN"/>
    <property type="match status" value="1"/>
</dbReference>
<keyword evidence="6" id="KW-1185">Reference proteome</keyword>
<dbReference type="InterPro" id="IPR003591">
    <property type="entry name" value="Leu-rich_rpt_typical-subtyp"/>
</dbReference>
<dbReference type="InterPro" id="IPR055414">
    <property type="entry name" value="LRR_R13L4/SHOC2-like"/>
</dbReference>
<evidence type="ECO:0000313" key="5">
    <source>
        <dbReference type="EMBL" id="KAJ4972234.1"/>
    </source>
</evidence>
<dbReference type="InterPro" id="IPR032675">
    <property type="entry name" value="LRR_dom_sf"/>
</dbReference>
<proteinExistence type="predicted"/>
<dbReference type="SMART" id="SM00369">
    <property type="entry name" value="LRR_TYP"/>
    <property type="match status" value="2"/>
</dbReference>
<keyword evidence="2" id="KW-0677">Repeat</keyword>
<dbReference type="PANTHER" id="PTHR47186">
    <property type="entry name" value="LEUCINE-RICH REPEAT-CONTAINING PROTEIN 57"/>
    <property type="match status" value="1"/>
</dbReference>
<feature type="domain" description="Disease resistance R13L4/SHOC-2-like LRR" evidence="4">
    <location>
        <begin position="302"/>
        <end position="487"/>
    </location>
</feature>
<feature type="region of interest" description="Disordered" evidence="3">
    <location>
        <begin position="61"/>
        <end position="80"/>
    </location>
</feature>
<keyword evidence="1" id="KW-0433">Leucine-rich repeat</keyword>
<dbReference type="AlphaFoldDB" id="A0A9Q0KL51"/>
<gene>
    <name evidence="5" type="ORF">NE237_005333</name>
</gene>
<organism evidence="5 6">
    <name type="scientific">Protea cynaroides</name>
    <dbReference type="NCBI Taxonomy" id="273540"/>
    <lineage>
        <taxon>Eukaryota</taxon>
        <taxon>Viridiplantae</taxon>
        <taxon>Streptophyta</taxon>
        <taxon>Embryophyta</taxon>
        <taxon>Tracheophyta</taxon>
        <taxon>Spermatophyta</taxon>
        <taxon>Magnoliopsida</taxon>
        <taxon>Proteales</taxon>
        <taxon>Proteaceae</taxon>
        <taxon>Protea</taxon>
    </lineage>
</organism>
<dbReference type="Pfam" id="PF23598">
    <property type="entry name" value="LRR_14"/>
    <property type="match status" value="2"/>
</dbReference>
<dbReference type="Proteomes" id="UP001141806">
    <property type="component" value="Unassembled WGS sequence"/>
</dbReference>